<dbReference type="Proteomes" id="UP000194432">
    <property type="component" value="Chromosome 1"/>
</dbReference>
<dbReference type="EMBL" id="CP021361">
    <property type="protein sequence ID" value="ART52655.1"/>
    <property type="molecule type" value="Genomic_DNA"/>
</dbReference>
<evidence type="ECO:0000313" key="1">
    <source>
        <dbReference type="EMBL" id="ART52655.1"/>
    </source>
</evidence>
<sequence>MAGLSRNKGKAGERELARLLADLTGHDVRRRVRQHDGDDDLVGVPGWSIEAKRYKAAPPALVAQWWGQAVEQSRRTNALPALFYRADRADWRVVWPAGLHQSPRPQPLPPGFVDTLTGDPLTWWRMVRGLAAT</sequence>
<dbReference type="InterPro" id="IPR056931">
    <property type="entry name" value="D14-like"/>
</dbReference>
<keyword evidence="2" id="KW-1185">Reference proteome</keyword>
<accession>A0A240U482</accession>
<dbReference type="Pfam" id="PF24608">
    <property type="entry name" value="PDDEXK_15"/>
    <property type="match status" value="1"/>
</dbReference>
<evidence type="ECO:0000313" key="2">
    <source>
        <dbReference type="Proteomes" id="UP000194432"/>
    </source>
</evidence>
<dbReference type="KEGG" id="acin:CBP34_14665"/>
<reference evidence="1 2" key="1">
    <citation type="submission" date="2017-05" db="EMBL/GenBank/DDBJ databases">
        <title>Polyphasic characterization of four soil-derived phenanthrene-degrading Acidovorax strains and proposal of Acidovorax phenanthrenivorans sp. nov.</title>
        <authorList>
            <person name="Singleton D.R."/>
            <person name="Lee J."/>
            <person name="Dickey A.N."/>
            <person name="Stroud A."/>
            <person name="Scholl E.H."/>
            <person name="Wright F.A."/>
            <person name="Aitken M.D."/>
        </authorList>
    </citation>
    <scope>NUCLEOTIDE SEQUENCE [LARGE SCALE GENOMIC DNA]</scope>
    <source>
        <strain evidence="1">NA3</strain>
    </source>
</reference>
<evidence type="ECO:0008006" key="3">
    <source>
        <dbReference type="Google" id="ProtNLM"/>
    </source>
</evidence>
<proteinExistence type="predicted"/>
<gene>
    <name evidence="1" type="ORF">CBP34_14665</name>
</gene>
<organism evidence="1 2">
    <name type="scientific">Acidovorax carolinensis</name>
    <dbReference type="NCBI Taxonomy" id="553814"/>
    <lineage>
        <taxon>Bacteria</taxon>
        <taxon>Pseudomonadati</taxon>
        <taxon>Pseudomonadota</taxon>
        <taxon>Betaproteobacteria</taxon>
        <taxon>Burkholderiales</taxon>
        <taxon>Comamonadaceae</taxon>
        <taxon>Acidovorax</taxon>
    </lineage>
</organism>
<dbReference type="AlphaFoldDB" id="A0A240U482"/>
<protein>
    <recommendedName>
        <fullName evidence="3">Holliday junction resolvase</fullName>
    </recommendedName>
</protein>
<name>A0A240U482_9BURK</name>
<dbReference type="RefSeq" id="WP_094098466.1">
    <property type="nucleotide sequence ID" value="NZ_CP021361.1"/>
</dbReference>